<keyword evidence="1" id="KW-0812">Transmembrane</keyword>
<evidence type="ECO:0000256" key="1">
    <source>
        <dbReference type="SAM" id="Phobius"/>
    </source>
</evidence>
<protein>
    <submittedName>
        <fullName evidence="2">Uncharacterized protein</fullName>
    </submittedName>
</protein>
<feature type="transmembrane region" description="Helical" evidence="1">
    <location>
        <begin position="7"/>
        <end position="30"/>
    </location>
</feature>
<evidence type="ECO:0000313" key="3">
    <source>
        <dbReference type="Proteomes" id="UP000233654"/>
    </source>
</evidence>
<keyword evidence="1" id="KW-0472">Membrane</keyword>
<organism evidence="2 3">
    <name type="scientific">Candidatus Anoxymicrobium japonicum</name>
    <dbReference type="NCBI Taxonomy" id="2013648"/>
    <lineage>
        <taxon>Bacteria</taxon>
        <taxon>Bacillati</taxon>
        <taxon>Actinomycetota</taxon>
        <taxon>Candidatus Geothermincolia</taxon>
        <taxon>Candidatus Geothermincolales</taxon>
        <taxon>Candidatus Anoxymicrobiaceae</taxon>
        <taxon>Candidatus Anoxymicrobium</taxon>
    </lineage>
</organism>
<proteinExistence type="predicted"/>
<dbReference type="EMBL" id="PHEX01000010">
    <property type="protein sequence ID" value="PKQ28616.1"/>
    <property type="molecule type" value="Genomic_DNA"/>
</dbReference>
<comment type="caution">
    <text evidence="2">The sequence shown here is derived from an EMBL/GenBank/DDBJ whole genome shotgun (WGS) entry which is preliminary data.</text>
</comment>
<evidence type="ECO:0000313" key="2">
    <source>
        <dbReference type="EMBL" id="PKQ28616.1"/>
    </source>
</evidence>
<dbReference type="Proteomes" id="UP000233654">
    <property type="component" value="Unassembled WGS sequence"/>
</dbReference>
<name>A0A2N3G7C2_9ACTN</name>
<keyword evidence="1" id="KW-1133">Transmembrane helix</keyword>
<reference evidence="2 3" key="1">
    <citation type="journal article" date="2017" name="ISME J.">
        <title>Potential for microbial H2 and metal transformations associated with novel bacteria and archaea in deep terrestrial subsurface sediments.</title>
        <authorList>
            <person name="Hernsdorf A.W."/>
            <person name="Amano Y."/>
            <person name="Miyakawa K."/>
            <person name="Ise K."/>
            <person name="Suzuki Y."/>
            <person name="Anantharaman K."/>
            <person name="Probst A."/>
            <person name="Burstein D."/>
            <person name="Thomas B.C."/>
            <person name="Banfield J.F."/>
        </authorList>
    </citation>
    <scope>NUCLEOTIDE SEQUENCE [LARGE SCALE GENOMIC DNA]</scope>
    <source>
        <strain evidence="2">HGW-Actinobacteria-3</strain>
    </source>
</reference>
<sequence>MRLARHRWFIAIAVLVALVLAASIAGFLWWRESARSNSEKRYENIASRDWRRIFDRANLVTVALLKVESLTDLTGVATEASDMTKEIAKIASERKKSEMPRGQKATVARESVALESLGKYLEMLDELALKVNAEELLKTRSLIEDRARVAQANVDDFLASARWLNGNITGDFYSAGSMLQAVIQPVDRAQEEMKSAVFEAVNAFMDADISRHDFDLIWAMLSSKLHMVLGYYKINKENLNVGWKKAWGDKKPVSFYVNKSQISFPGAGSAAVNVIVYTEKSGIRRGKVRLLYENGWKLDSYPFAGFG</sequence>
<accession>A0A2N3G7C2</accession>
<dbReference type="AlphaFoldDB" id="A0A2N3G7C2"/>
<gene>
    <name evidence="2" type="ORF">CVT63_01860</name>
</gene>